<keyword evidence="3" id="KW-0809">Transit peptide</keyword>
<dbReference type="PANTHER" id="PTHR13068">
    <property type="entry name" value="CGI-12 PROTEIN-RELATED"/>
    <property type="match status" value="1"/>
</dbReference>
<dbReference type="InterPro" id="IPR003690">
    <property type="entry name" value="MTERF"/>
</dbReference>
<organism evidence="4 5">
    <name type="scientific">Lithospermum erythrorhizon</name>
    <name type="common">Purple gromwell</name>
    <name type="synonym">Lithospermum officinale var. erythrorhizon</name>
    <dbReference type="NCBI Taxonomy" id="34254"/>
    <lineage>
        <taxon>Eukaryota</taxon>
        <taxon>Viridiplantae</taxon>
        <taxon>Streptophyta</taxon>
        <taxon>Embryophyta</taxon>
        <taxon>Tracheophyta</taxon>
        <taxon>Spermatophyta</taxon>
        <taxon>Magnoliopsida</taxon>
        <taxon>eudicotyledons</taxon>
        <taxon>Gunneridae</taxon>
        <taxon>Pentapetalae</taxon>
        <taxon>asterids</taxon>
        <taxon>lamiids</taxon>
        <taxon>Boraginales</taxon>
        <taxon>Boraginaceae</taxon>
        <taxon>Boraginoideae</taxon>
        <taxon>Lithospermeae</taxon>
        <taxon>Lithospermum</taxon>
    </lineage>
</organism>
<dbReference type="GO" id="GO:0006353">
    <property type="term" value="P:DNA-templated transcription termination"/>
    <property type="evidence" value="ECO:0007669"/>
    <property type="project" value="UniProtKB-KW"/>
</dbReference>
<protein>
    <submittedName>
        <fullName evidence="4">Uncharacterized protein</fullName>
    </submittedName>
</protein>
<dbReference type="GO" id="GO:0003676">
    <property type="term" value="F:nucleic acid binding"/>
    <property type="evidence" value="ECO:0007669"/>
    <property type="project" value="InterPro"/>
</dbReference>
<accession>A0AAV3NJS8</accession>
<gene>
    <name evidence="4" type="ORF">LIER_01114</name>
</gene>
<evidence type="ECO:0000256" key="1">
    <source>
        <dbReference type="ARBA" id="ARBA00007692"/>
    </source>
</evidence>
<evidence type="ECO:0000313" key="4">
    <source>
        <dbReference type="EMBL" id="GAA0139599.1"/>
    </source>
</evidence>
<dbReference type="PANTHER" id="PTHR13068:SF166">
    <property type="entry name" value="TRANSCRIPTION TERMINATION FACTOR MTERF15, MITOCHONDRIAL-LIKE"/>
    <property type="match status" value="1"/>
</dbReference>
<proteinExistence type="inferred from homology"/>
<sequence length="380" mass="43861">MFNFITKSIIQITHNAFQISSSHKLHFIELKRLYSSSSKKSKKELFMVYYLINSCGFTPEKAVSASKYVNFSKPEKPNAVISFFKNQGFSDSDVFTLIRKYPKVLDLLPERNLLPKIEFLRSFCPLEADLSSFLVLYPQVLGRSLENQIIPSFRYFKNLVGSNNELISIVKSFPALLMYRHVVAPNVDILVEAGVPMENIAAFLRHYSVKILHCADRYKELVDEVKEMGIHPQKFVFMLAVMVRSGLSKSTWEKKMELYEKWGCSEKVVMTAFKNYPYCMAASVGKIEAVFEYLVNEMGWEAPILMKTPLVLAFSLKRRIIPRCSVLRVLLSEGLIKNSNILLQVLKVPERKFLVDYVSCHENKDQELLKLYNEKLKQES</sequence>
<reference evidence="4 5" key="1">
    <citation type="submission" date="2024-01" db="EMBL/GenBank/DDBJ databases">
        <title>The complete chloroplast genome sequence of Lithospermum erythrorhizon: insights into the phylogenetic relationship among Boraginaceae species and the maternal lineages of purple gromwells.</title>
        <authorList>
            <person name="Okada T."/>
            <person name="Watanabe K."/>
        </authorList>
    </citation>
    <scope>NUCLEOTIDE SEQUENCE [LARGE SCALE GENOMIC DNA]</scope>
</reference>
<keyword evidence="2" id="KW-0806">Transcription termination</keyword>
<comment type="caution">
    <text evidence="4">The sequence shown here is derived from an EMBL/GenBank/DDBJ whole genome shotgun (WGS) entry which is preliminary data.</text>
</comment>
<dbReference type="Gene3D" id="1.25.70.10">
    <property type="entry name" value="Transcription termination factor 3, mitochondrial"/>
    <property type="match status" value="2"/>
</dbReference>
<evidence type="ECO:0000256" key="3">
    <source>
        <dbReference type="ARBA" id="ARBA00022946"/>
    </source>
</evidence>
<dbReference type="Pfam" id="PF02536">
    <property type="entry name" value="mTERF"/>
    <property type="match status" value="1"/>
</dbReference>
<keyword evidence="5" id="KW-1185">Reference proteome</keyword>
<keyword evidence="2" id="KW-0805">Transcription regulation</keyword>
<dbReference type="Proteomes" id="UP001454036">
    <property type="component" value="Unassembled WGS sequence"/>
</dbReference>
<dbReference type="SMART" id="SM00733">
    <property type="entry name" value="Mterf"/>
    <property type="match status" value="6"/>
</dbReference>
<keyword evidence="2" id="KW-0804">Transcription</keyword>
<dbReference type="InterPro" id="IPR038538">
    <property type="entry name" value="MTERF_sf"/>
</dbReference>
<dbReference type="AlphaFoldDB" id="A0AAV3NJS8"/>
<evidence type="ECO:0000313" key="5">
    <source>
        <dbReference type="Proteomes" id="UP001454036"/>
    </source>
</evidence>
<comment type="similarity">
    <text evidence="1">Belongs to the mTERF family.</text>
</comment>
<dbReference type="FunFam" id="1.25.70.10:FF:000001">
    <property type="entry name" value="Mitochondrial transcription termination factor-like"/>
    <property type="match status" value="1"/>
</dbReference>
<name>A0AAV3NJS8_LITER</name>
<dbReference type="EMBL" id="BAABME010000103">
    <property type="protein sequence ID" value="GAA0139599.1"/>
    <property type="molecule type" value="Genomic_DNA"/>
</dbReference>
<evidence type="ECO:0000256" key="2">
    <source>
        <dbReference type="ARBA" id="ARBA00022472"/>
    </source>
</evidence>